<sequence>GHANMNCCEYHNKIKFCETNIRFEIKNLVITVQGTIGDEPFIGTYTYHLYRFSLYLHKLYPNPKDQISYFQ</sequence>
<dbReference type="AlphaFoldDB" id="W1XK68"/>
<reference evidence="1" key="1">
    <citation type="submission" date="2013-12" db="EMBL/GenBank/DDBJ databases">
        <title>A Varibaculum cambriense genome reconstructed from a premature infant gut community with otherwise low bacterial novelty that shifts toward anaerobic metabolism during the third week of life.</title>
        <authorList>
            <person name="Brown C.T."/>
            <person name="Sharon I."/>
            <person name="Thomas B.C."/>
            <person name="Castelle C.J."/>
            <person name="Morowitz M.J."/>
            <person name="Banfield J.F."/>
        </authorList>
    </citation>
    <scope>NUCLEOTIDE SEQUENCE</scope>
</reference>
<evidence type="ECO:0000313" key="1">
    <source>
        <dbReference type="EMBL" id="ETJ29224.1"/>
    </source>
</evidence>
<dbReference type="EMBL" id="AZMM01016230">
    <property type="protein sequence ID" value="ETJ29224.1"/>
    <property type="molecule type" value="Genomic_DNA"/>
</dbReference>
<gene>
    <name evidence="1" type="ORF">Q604_UNBC16230G0001</name>
</gene>
<accession>W1XK68</accession>
<organism evidence="1">
    <name type="scientific">human gut metagenome</name>
    <dbReference type="NCBI Taxonomy" id="408170"/>
    <lineage>
        <taxon>unclassified sequences</taxon>
        <taxon>metagenomes</taxon>
        <taxon>organismal metagenomes</taxon>
    </lineage>
</organism>
<proteinExistence type="predicted"/>
<feature type="non-terminal residue" evidence="1">
    <location>
        <position position="71"/>
    </location>
</feature>
<feature type="non-terminal residue" evidence="1">
    <location>
        <position position="1"/>
    </location>
</feature>
<protein>
    <submittedName>
        <fullName evidence="1">Uncharacterized protein</fullName>
    </submittedName>
</protein>
<name>W1XK68_9ZZZZ</name>
<comment type="caution">
    <text evidence="1">The sequence shown here is derived from an EMBL/GenBank/DDBJ whole genome shotgun (WGS) entry which is preliminary data.</text>
</comment>